<comment type="caution">
    <text evidence="6">Lacks conserved residue(s) required for the propagation of feature annotation.</text>
</comment>
<accession>A0A7X2NTI5</accession>
<name>A0A7X2NTI5_9FIRM</name>
<evidence type="ECO:0000256" key="3">
    <source>
        <dbReference type="ARBA" id="ARBA00022679"/>
    </source>
</evidence>
<keyword evidence="3" id="KW-0808">Transferase</keyword>
<sequence length="340" mass="40255">MSYQEIILKNEEFALVKWWPHYAYHYTDIRNAISILESGMLYSRMQAVELQVMQNDNASRQVIDMTEQRTTSYVRFYFRPLTPTQYHNEGFKHRDLRYDGDPNANVPVPIFFFFYLDKLLSDPNTSFSEGSEAGRGCPLLQGEEEFSRLDFRMIYRNGPFLSEDVDRKRERSLRQSEIVYPDRYQIEHSLAGIVCRNAEEKTTFLNLLKDRSNKLFCYWGPRVRVINPGLFYNNGLFIEKCSLHDRDFSISFSDAYPRKKFAAGKLKDYRVNACVQFEWLRGNEIVNRKEFELGVDYLNARPIVFHGVPEVRKARELSVKVFLDNQLMSYQKFFLGHVEY</sequence>
<evidence type="ECO:0000313" key="8">
    <source>
        <dbReference type="EMBL" id="MSS59190.1"/>
    </source>
</evidence>
<evidence type="ECO:0000256" key="2">
    <source>
        <dbReference type="ARBA" id="ARBA00022676"/>
    </source>
</evidence>
<evidence type="ECO:0000256" key="6">
    <source>
        <dbReference type="PROSITE-ProRule" id="PRU01362"/>
    </source>
</evidence>
<dbReference type="InterPro" id="IPR029494">
    <property type="entry name" value="DarT"/>
</dbReference>
<keyword evidence="2" id="KW-0328">Glycosyltransferase</keyword>
<dbReference type="AlphaFoldDB" id="A0A7X2NTI5"/>
<dbReference type="RefSeq" id="WP_154505356.1">
    <property type="nucleotide sequence ID" value="NZ_VUMN01000025.1"/>
</dbReference>
<dbReference type="Pfam" id="PF14487">
    <property type="entry name" value="DarT"/>
    <property type="match status" value="1"/>
</dbReference>
<protein>
    <submittedName>
        <fullName evidence="8">DUF4433 domain-containing protein</fullName>
    </submittedName>
</protein>
<dbReference type="GO" id="GO:0016779">
    <property type="term" value="F:nucleotidyltransferase activity"/>
    <property type="evidence" value="ECO:0007669"/>
    <property type="project" value="UniProtKB-KW"/>
</dbReference>
<keyword evidence="5 6" id="KW-0238">DNA-binding</keyword>
<evidence type="ECO:0000259" key="7">
    <source>
        <dbReference type="PROSITE" id="PS52018"/>
    </source>
</evidence>
<evidence type="ECO:0000256" key="5">
    <source>
        <dbReference type="ARBA" id="ARBA00023125"/>
    </source>
</evidence>
<dbReference type="GO" id="GO:0016757">
    <property type="term" value="F:glycosyltransferase activity"/>
    <property type="evidence" value="ECO:0007669"/>
    <property type="project" value="UniProtKB-KW"/>
</dbReference>
<evidence type="ECO:0000313" key="9">
    <source>
        <dbReference type="Proteomes" id="UP000461880"/>
    </source>
</evidence>
<proteinExistence type="inferred from homology"/>
<keyword evidence="1 6" id="KW-1277">Toxin-antitoxin system</keyword>
<feature type="domain" description="DarT" evidence="7">
    <location>
        <begin position="21"/>
        <end position="231"/>
    </location>
</feature>
<keyword evidence="4" id="KW-0548">Nucleotidyltransferase</keyword>
<gene>
    <name evidence="8" type="ORF">FYJ51_09815</name>
</gene>
<dbReference type="GO" id="GO:0003677">
    <property type="term" value="F:DNA binding"/>
    <property type="evidence" value="ECO:0007669"/>
    <property type="project" value="UniProtKB-UniRule"/>
</dbReference>
<dbReference type="EMBL" id="VUMN01000025">
    <property type="protein sequence ID" value="MSS59190.1"/>
    <property type="molecule type" value="Genomic_DNA"/>
</dbReference>
<keyword evidence="9" id="KW-1185">Reference proteome</keyword>
<dbReference type="PROSITE" id="PS52018">
    <property type="entry name" value="DART"/>
    <property type="match status" value="1"/>
</dbReference>
<comment type="similarity">
    <text evidence="6">Belongs to the DarT ADP-ribosyltransferase family.</text>
</comment>
<reference evidence="8 9" key="1">
    <citation type="submission" date="2019-08" db="EMBL/GenBank/DDBJ databases">
        <title>In-depth cultivation of the pig gut microbiome towards novel bacterial diversity and tailored functional studies.</title>
        <authorList>
            <person name="Wylensek D."/>
            <person name="Hitch T.C.A."/>
            <person name="Clavel T."/>
        </authorList>
    </citation>
    <scope>NUCLEOTIDE SEQUENCE [LARGE SCALE GENOMIC DNA]</scope>
    <source>
        <strain evidence="8 9">Oil+RF-744-GAM-WT-6</strain>
    </source>
</reference>
<comment type="caution">
    <text evidence="8">The sequence shown here is derived from an EMBL/GenBank/DDBJ whole genome shotgun (WGS) entry which is preliminary data.</text>
</comment>
<evidence type="ECO:0000256" key="4">
    <source>
        <dbReference type="ARBA" id="ARBA00022695"/>
    </source>
</evidence>
<evidence type="ECO:0000256" key="1">
    <source>
        <dbReference type="ARBA" id="ARBA00022649"/>
    </source>
</evidence>
<organism evidence="8 9">
    <name type="scientific">Stecheria intestinalis</name>
    <dbReference type="NCBI Taxonomy" id="2606630"/>
    <lineage>
        <taxon>Bacteria</taxon>
        <taxon>Bacillati</taxon>
        <taxon>Bacillota</taxon>
        <taxon>Erysipelotrichia</taxon>
        <taxon>Erysipelotrichales</taxon>
        <taxon>Erysipelotrichaceae</taxon>
        <taxon>Stecheria</taxon>
    </lineage>
</organism>
<dbReference type="Proteomes" id="UP000461880">
    <property type="component" value="Unassembled WGS sequence"/>
</dbReference>